<comment type="caution">
    <text evidence="1">The sequence shown here is derived from an EMBL/GenBank/DDBJ whole genome shotgun (WGS) entry which is preliminary data.</text>
</comment>
<dbReference type="EMBL" id="CAJVPJ010001268">
    <property type="protein sequence ID" value="CAG8584009.1"/>
    <property type="molecule type" value="Genomic_DNA"/>
</dbReference>
<sequence>MVGRYDGYQDEETKLKDAIKLLDAKQKLLDNYTQQNNLKLQKVLMLVIAPSIEEAESIRTSLIVNCEFPPENILQVDSSKITDNLAQELQNIDNPHNPTRIIIAVGMLKEG</sequence>
<dbReference type="Proteomes" id="UP000789572">
    <property type="component" value="Unassembled WGS sequence"/>
</dbReference>
<gene>
    <name evidence="1" type="ORF">POCULU_LOCUS6633</name>
</gene>
<proteinExistence type="predicted"/>
<keyword evidence="2" id="KW-1185">Reference proteome</keyword>
<organism evidence="1 2">
    <name type="scientific">Paraglomus occultum</name>
    <dbReference type="NCBI Taxonomy" id="144539"/>
    <lineage>
        <taxon>Eukaryota</taxon>
        <taxon>Fungi</taxon>
        <taxon>Fungi incertae sedis</taxon>
        <taxon>Mucoromycota</taxon>
        <taxon>Glomeromycotina</taxon>
        <taxon>Glomeromycetes</taxon>
        <taxon>Paraglomerales</taxon>
        <taxon>Paraglomeraceae</taxon>
        <taxon>Paraglomus</taxon>
    </lineage>
</organism>
<protein>
    <submittedName>
        <fullName evidence="1">10263_t:CDS:1</fullName>
    </submittedName>
</protein>
<accession>A0A9N9C107</accession>
<dbReference type="AlphaFoldDB" id="A0A9N9C107"/>
<name>A0A9N9C107_9GLOM</name>
<evidence type="ECO:0000313" key="2">
    <source>
        <dbReference type="Proteomes" id="UP000789572"/>
    </source>
</evidence>
<reference evidence="1" key="1">
    <citation type="submission" date="2021-06" db="EMBL/GenBank/DDBJ databases">
        <authorList>
            <person name="Kallberg Y."/>
            <person name="Tangrot J."/>
            <person name="Rosling A."/>
        </authorList>
    </citation>
    <scope>NUCLEOTIDE SEQUENCE</scope>
    <source>
        <strain evidence="1">IA702</strain>
    </source>
</reference>
<dbReference type="OrthoDB" id="2410639at2759"/>
<dbReference type="Gene3D" id="3.40.50.300">
    <property type="entry name" value="P-loop containing nucleotide triphosphate hydrolases"/>
    <property type="match status" value="1"/>
</dbReference>
<dbReference type="InterPro" id="IPR027417">
    <property type="entry name" value="P-loop_NTPase"/>
</dbReference>
<evidence type="ECO:0000313" key="1">
    <source>
        <dbReference type="EMBL" id="CAG8584009.1"/>
    </source>
</evidence>